<reference evidence="1 2" key="1">
    <citation type="submission" date="2017-06" db="EMBL/GenBank/DDBJ databases">
        <title>Description of Rhodopirellula bahusiensis sp. nov.</title>
        <authorList>
            <person name="Kizina J."/>
            <person name="Harder J."/>
        </authorList>
    </citation>
    <scope>NUCLEOTIDE SEQUENCE [LARGE SCALE GENOMIC DNA]</scope>
    <source>
        <strain evidence="1 2">SWK21</strain>
    </source>
</reference>
<sequence length="279" mass="31523">MKREITTSKEPGFVVSTYGEMTRFVEAFAEGHLNLLIVLGEPGLAKSQTVRSVMANACWIEGNATAFGVYSQAWNHRDQVIVLDDVDSLYSDRNAVRLLKTLCQTDPVKRVSWQTASAALDKQGIPRAFETTSRVVIIANEWKTLDKNVAAVQDRGHVIRFQPSASEVHQQVRSWFNDDEIYDWFGRHLSLVINPSMRQYVRASELKAAGLDWRSMLLQETLPATTSLVAKLKSDVRWSTESERVQEFVRLGGGCRATYFNHAKRLRGRMNADVSRESA</sequence>
<gene>
    <name evidence="1" type="ORF">CEE69_11925</name>
</gene>
<dbReference type="EMBL" id="NIZW01000008">
    <property type="protein sequence ID" value="PHQ35119.1"/>
    <property type="molecule type" value="Genomic_DNA"/>
</dbReference>
<accession>A0A2G1W905</accession>
<dbReference type="RefSeq" id="WP_143549206.1">
    <property type="nucleotide sequence ID" value="NZ_NIZW01000008.1"/>
</dbReference>
<dbReference type="InterPro" id="IPR027417">
    <property type="entry name" value="P-loop_NTPase"/>
</dbReference>
<dbReference type="OrthoDB" id="253141at2"/>
<dbReference type="SUPFAM" id="SSF52540">
    <property type="entry name" value="P-loop containing nucleoside triphosphate hydrolases"/>
    <property type="match status" value="1"/>
</dbReference>
<comment type="caution">
    <text evidence="1">The sequence shown here is derived from an EMBL/GenBank/DDBJ whole genome shotgun (WGS) entry which is preliminary data.</text>
</comment>
<name>A0A2G1W905_9BACT</name>
<evidence type="ECO:0008006" key="3">
    <source>
        <dbReference type="Google" id="ProtNLM"/>
    </source>
</evidence>
<evidence type="ECO:0000313" key="1">
    <source>
        <dbReference type="EMBL" id="PHQ35119.1"/>
    </source>
</evidence>
<dbReference type="GeneID" id="90608846"/>
<organism evidence="1 2">
    <name type="scientific">Rhodopirellula bahusiensis</name>
    <dbReference type="NCBI Taxonomy" id="2014065"/>
    <lineage>
        <taxon>Bacteria</taxon>
        <taxon>Pseudomonadati</taxon>
        <taxon>Planctomycetota</taxon>
        <taxon>Planctomycetia</taxon>
        <taxon>Pirellulales</taxon>
        <taxon>Pirellulaceae</taxon>
        <taxon>Rhodopirellula</taxon>
    </lineage>
</organism>
<dbReference type="AlphaFoldDB" id="A0A2G1W905"/>
<proteinExistence type="predicted"/>
<dbReference type="Proteomes" id="UP000225740">
    <property type="component" value="Unassembled WGS sequence"/>
</dbReference>
<protein>
    <recommendedName>
        <fullName evidence="3">AAA+ ATPase domain-containing protein</fullName>
    </recommendedName>
</protein>
<evidence type="ECO:0000313" key="2">
    <source>
        <dbReference type="Proteomes" id="UP000225740"/>
    </source>
</evidence>
<keyword evidence="2" id="KW-1185">Reference proteome</keyword>